<dbReference type="Proteomes" id="UP000015106">
    <property type="component" value="Chromosome 7"/>
</dbReference>
<evidence type="ECO:0000313" key="1">
    <source>
        <dbReference type="EnsemblPlants" id="TuG1812G0700004569.01.T01.cds276532"/>
    </source>
</evidence>
<proteinExistence type="predicted"/>
<accession>A0A8R7V6T4</accession>
<protein>
    <submittedName>
        <fullName evidence="1">Uncharacterized protein</fullName>
    </submittedName>
</protein>
<reference evidence="1" key="3">
    <citation type="submission" date="2022-06" db="UniProtKB">
        <authorList>
            <consortium name="EnsemblPlants"/>
        </authorList>
    </citation>
    <scope>IDENTIFICATION</scope>
</reference>
<dbReference type="EnsemblPlants" id="TuG1812G0700004569.01.T01">
    <property type="protein sequence ID" value="TuG1812G0700004569.01.T01.cds276532"/>
    <property type="gene ID" value="TuG1812G0700004569.01"/>
</dbReference>
<sequence>MSVFVSATSPNFATIIFRFCWNQPNFLLQWLCFCWNYYLCCYYYLSSAGLAPILLPPTSICAGTNNLFCY</sequence>
<reference evidence="2" key="1">
    <citation type="journal article" date="2013" name="Nature">
        <title>Draft genome of the wheat A-genome progenitor Triticum urartu.</title>
        <authorList>
            <person name="Ling H.Q."/>
            <person name="Zhao S."/>
            <person name="Liu D."/>
            <person name="Wang J."/>
            <person name="Sun H."/>
            <person name="Zhang C."/>
            <person name="Fan H."/>
            <person name="Li D."/>
            <person name="Dong L."/>
            <person name="Tao Y."/>
            <person name="Gao C."/>
            <person name="Wu H."/>
            <person name="Li Y."/>
            <person name="Cui Y."/>
            <person name="Guo X."/>
            <person name="Zheng S."/>
            <person name="Wang B."/>
            <person name="Yu K."/>
            <person name="Liang Q."/>
            <person name="Yang W."/>
            <person name="Lou X."/>
            <person name="Chen J."/>
            <person name="Feng M."/>
            <person name="Jian J."/>
            <person name="Zhang X."/>
            <person name="Luo G."/>
            <person name="Jiang Y."/>
            <person name="Liu J."/>
            <person name="Wang Z."/>
            <person name="Sha Y."/>
            <person name="Zhang B."/>
            <person name="Wu H."/>
            <person name="Tang D."/>
            <person name="Shen Q."/>
            <person name="Xue P."/>
            <person name="Zou S."/>
            <person name="Wang X."/>
            <person name="Liu X."/>
            <person name="Wang F."/>
            <person name="Yang Y."/>
            <person name="An X."/>
            <person name="Dong Z."/>
            <person name="Zhang K."/>
            <person name="Zhang X."/>
            <person name="Luo M.C."/>
            <person name="Dvorak J."/>
            <person name="Tong Y."/>
            <person name="Wang J."/>
            <person name="Yang H."/>
            <person name="Li Z."/>
            <person name="Wang D."/>
            <person name="Zhang A."/>
            <person name="Wang J."/>
        </authorList>
    </citation>
    <scope>NUCLEOTIDE SEQUENCE</scope>
    <source>
        <strain evidence="2">cv. G1812</strain>
    </source>
</reference>
<dbReference type="AlphaFoldDB" id="A0A8R7V6T4"/>
<keyword evidence="2" id="KW-1185">Reference proteome</keyword>
<dbReference type="Gramene" id="TuG1812G0700004569.01.T01">
    <property type="protein sequence ID" value="TuG1812G0700004569.01.T01.cds276532"/>
    <property type="gene ID" value="TuG1812G0700004569.01"/>
</dbReference>
<reference evidence="1" key="2">
    <citation type="submission" date="2018-03" db="EMBL/GenBank/DDBJ databases">
        <title>The Triticum urartu genome reveals the dynamic nature of wheat genome evolution.</title>
        <authorList>
            <person name="Ling H."/>
            <person name="Ma B."/>
            <person name="Shi X."/>
            <person name="Liu H."/>
            <person name="Dong L."/>
            <person name="Sun H."/>
            <person name="Cao Y."/>
            <person name="Gao Q."/>
            <person name="Zheng S."/>
            <person name="Li Y."/>
            <person name="Yu Y."/>
            <person name="Du H."/>
            <person name="Qi M."/>
            <person name="Li Y."/>
            <person name="Yu H."/>
            <person name="Cui Y."/>
            <person name="Wang N."/>
            <person name="Chen C."/>
            <person name="Wu H."/>
            <person name="Zhao Y."/>
            <person name="Zhang J."/>
            <person name="Li Y."/>
            <person name="Zhou W."/>
            <person name="Zhang B."/>
            <person name="Hu W."/>
            <person name="Eijk M."/>
            <person name="Tang J."/>
            <person name="Witsenboer H."/>
            <person name="Zhao S."/>
            <person name="Li Z."/>
            <person name="Zhang A."/>
            <person name="Wang D."/>
            <person name="Liang C."/>
        </authorList>
    </citation>
    <scope>NUCLEOTIDE SEQUENCE [LARGE SCALE GENOMIC DNA]</scope>
    <source>
        <strain evidence="1">cv. G1812</strain>
    </source>
</reference>
<name>A0A8R7V6T4_TRIUA</name>
<evidence type="ECO:0000313" key="2">
    <source>
        <dbReference type="Proteomes" id="UP000015106"/>
    </source>
</evidence>
<organism evidence="1 2">
    <name type="scientific">Triticum urartu</name>
    <name type="common">Red wild einkorn</name>
    <name type="synonym">Crithodium urartu</name>
    <dbReference type="NCBI Taxonomy" id="4572"/>
    <lineage>
        <taxon>Eukaryota</taxon>
        <taxon>Viridiplantae</taxon>
        <taxon>Streptophyta</taxon>
        <taxon>Embryophyta</taxon>
        <taxon>Tracheophyta</taxon>
        <taxon>Spermatophyta</taxon>
        <taxon>Magnoliopsida</taxon>
        <taxon>Liliopsida</taxon>
        <taxon>Poales</taxon>
        <taxon>Poaceae</taxon>
        <taxon>BOP clade</taxon>
        <taxon>Pooideae</taxon>
        <taxon>Triticodae</taxon>
        <taxon>Triticeae</taxon>
        <taxon>Triticinae</taxon>
        <taxon>Triticum</taxon>
    </lineage>
</organism>